<proteinExistence type="inferred from homology"/>
<dbReference type="Pfam" id="PF01826">
    <property type="entry name" value="TIL"/>
    <property type="match status" value="1"/>
</dbReference>
<name>A0ABP1NBY4_XYLVO</name>
<dbReference type="EMBL" id="CAXAJV020001288">
    <property type="protein sequence ID" value="CAL7938494.1"/>
    <property type="molecule type" value="Genomic_DNA"/>
</dbReference>
<dbReference type="Gene3D" id="2.10.25.10">
    <property type="entry name" value="Laminin"/>
    <property type="match status" value="1"/>
</dbReference>
<evidence type="ECO:0000313" key="8">
    <source>
        <dbReference type="Proteomes" id="UP001642520"/>
    </source>
</evidence>
<feature type="signal peptide" evidence="5">
    <location>
        <begin position="1"/>
        <end position="16"/>
    </location>
</feature>
<dbReference type="SUPFAM" id="SSF57567">
    <property type="entry name" value="Serine protease inhibitors"/>
    <property type="match status" value="1"/>
</dbReference>
<feature type="domain" description="TIL" evidence="6">
    <location>
        <begin position="31"/>
        <end position="86"/>
    </location>
</feature>
<gene>
    <name evidence="7" type="ORF">XYLVIOL_LOCUS3313</name>
</gene>
<feature type="chain" id="PRO_5045202094" description="TIL domain-containing protein" evidence="5">
    <location>
        <begin position="17"/>
        <end position="107"/>
    </location>
</feature>
<reference evidence="7 8" key="1">
    <citation type="submission" date="2024-08" db="EMBL/GenBank/DDBJ databases">
        <authorList>
            <person name="Will J Nash"/>
            <person name="Angela Man"/>
            <person name="Seanna McTaggart"/>
            <person name="Kendall Baker"/>
            <person name="Tom Barker"/>
            <person name="Leah Catchpole"/>
            <person name="Alex Durrant"/>
            <person name="Karim Gharbi"/>
            <person name="Naomi Irish"/>
            <person name="Gemy Kaithakottil"/>
            <person name="Debby Ku"/>
            <person name="Aaliyah Providence"/>
            <person name="Felix Shaw"/>
            <person name="David Swarbreck"/>
            <person name="Chris Watkins"/>
            <person name="Ann M. McCartney"/>
            <person name="Giulio Formenti"/>
            <person name="Alice Mouton"/>
            <person name="Noel Vella"/>
            <person name="Bjorn M von Reumont"/>
            <person name="Adriana Vella"/>
            <person name="Wilfried Haerty"/>
        </authorList>
    </citation>
    <scope>NUCLEOTIDE SEQUENCE [LARGE SCALE GENOMIC DNA]</scope>
</reference>
<evidence type="ECO:0000313" key="7">
    <source>
        <dbReference type="EMBL" id="CAL7938494.1"/>
    </source>
</evidence>
<dbReference type="InterPro" id="IPR002919">
    <property type="entry name" value="TIL_dom"/>
</dbReference>
<comment type="caution">
    <text evidence="7">The sequence shown here is derived from an EMBL/GenBank/DDBJ whole genome shotgun (WGS) entry which is preliminary data.</text>
</comment>
<evidence type="ECO:0000256" key="4">
    <source>
        <dbReference type="ARBA" id="ARBA00022900"/>
    </source>
</evidence>
<accession>A0ABP1NBY4</accession>
<keyword evidence="3" id="KW-0964">Secreted</keyword>
<organism evidence="7 8">
    <name type="scientific">Xylocopa violacea</name>
    <name type="common">Violet carpenter bee</name>
    <name type="synonym">Apis violacea</name>
    <dbReference type="NCBI Taxonomy" id="135666"/>
    <lineage>
        <taxon>Eukaryota</taxon>
        <taxon>Metazoa</taxon>
        <taxon>Ecdysozoa</taxon>
        <taxon>Arthropoda</taxon>
        <taxon>Hexapoda</taxon>
        <taxon>Insecta</taxon>
        <taxon>Pterygota</taxon>
        <taxon>Neoptera</taxon>
        <taxon>Endopterygota</taxon>
        <taxon>Hymenoptera</taxon>
        <taxon>Apocrita</taxon>
        <taxon>Aculeata</taxon>
        <taxon>Apoidea</taxon>
        <taxon>Anthophila</taxon>
        <taxon>Apidae</taxon>
        <taxon>Xylocopa</taxon>
        <taxon>Xylocopa</taxon>
    </lineage>
</organism>
<evidence type="ECO:0000259" key="6">
    <source>
        <dbReference type="Pfam" id="PF01826"/>
    </source>
</evidence>
<keyword evidence="8" id="KW-1185">Reference proteome</keyword>
<evidence type="ECO:0000256" key="2">
    <source>
        <dbReference type="ARBA" id="ARBA00007611"/>
    </source>
</evidence>
<comment type="subcellular location">
    <subcellularLocation>
        <location evidence="1">Secreted</location>
    </subcellularLocation>
</comment>
<dbReference type="Proteomes" id="UP001642520">
    <property type="component" value="Unassembled WGS sequence"/>
</dbReference>
<keyword evidence="5" id="KW-0732">Signal</keyword>
<evidence type="ECO:0000256" key="1">
    <source>
        <dbReference type="ARBA" id="ARBA00004613"/>
    </source>
</evidence>
<keyword evidence="4" id="KW-0722">Serine protease inhibitor</keyword>
<evidence type="ECO:0000256" key="5">
    <source>
        <dbReference type="SAM" id="SignalP"/>
    </source>
</evidence>
<dbReference type="CDD" id="cd19941">
    <property type="entry name" value="TIL"/>
    <property type="match status" value="1"/>
</dbReference>
<comment type="similarity">
    <text evidence="2">Belongs to the serine protease inhibitor-like (TIL domain-containing) family.</text>
</comment>
<sequence>MFKFVLLLLAASTVLSTDRSVLVTLAENSECNGPHEEYQCGSECQTTCANLGERCHITNVRCKEDCYCVEGYARNSNNVCIPIKSCPSKRRTVKYNRRLLPFLAGII</sequence>
<dbReference type="InterPro" id="IPR036084">
    <property type="entry name" value="Ser_inhib-like_sf"/>
</dbReference>
<keyword evidence="4" id="KW-0646">Protease inhibitor</keyword>
<protein>
    <recommendedName>
        <fullName evidence="6">TIL domain-containing protein</fullName>
    </recommendedName>
</protein>
<evidence type="ECO:0000256" key="3">
    <source>
        <dbReference type="ARBA" id="ARBA00022525"/>
    </source>
</evidence>